<dbReference type="Proteomes" id="UP000479000">
    <property type="component" value="Unassembled WGS sequence"/>
</dbReference>
<organism evidence="2 3">
    <name type="scientific">Nesidiocoris tenuis</name>
    <dbReference type="NCBI Taxonomy" id="355587"/>
    <lineage>
        <taxon>Eukaryota</taxon>
        <taxon>Metazoa</taxon>
        <taxon>Ecdysozoa</taxon>
        <taxon>Arthropoda</taxon>
        <taxon>Hexapoda</taxon>
        <taxon>Insecta</taxon>
        <taxon>Pterygota</taxon>
        <taxon>Neoptera</taxon>
        <taxon>Paraneoptera</taxon>
        <taxon>Hemiptera</taxon>
        <taxon>Heteroptera</taxon>
        <taxon>Panheteroptera</taxon>
        <taxon>Cimicomorpha</taxon>
        <taxon>Miridae</taxon>
        <taxon>Dicyphina</taxon>
        <taxon>Nesidiocoris</taxon>
    </lineage>
</organism>
<keyword evidence="3" id="KW-1185">Reference proteome</keyword>
<evidence type="ECO:0000256" key="1">
    <source>
        <dbReference type="SAM" id="MobiDB-lite"/>
    </source>
</evidence>
<gene>
    <name evidence="2" type="ORF">NTEN_LOCUS835</name>
</gene>
<sequence length="187" mass="21494">IQKIRCRRAVQGVIRRITVEDQLVRVQLSPWNSLKINLLECWTTNHHGKQEPPKAPSNARSNSRRIVSTQRREDAALNYNVRHHVSRPFSSSYLSSSRMLADLPYLPRNYSKSVLPHPHTVSFHQLQQPHRQRALARKGLGSRKIAPSPPYESPLLSSEPRSPHITFSRSNSYRECTSAPLSLYVSW</sequence>
<protein>
    <submittedName>
        <fullName evidence="2">Uncharacterized protein</fullName>
    </submittedName>
</protein>
<dbReference type="EMBL" id="CADCXU010001586">
    <property type="protein sequence ID" value="CAA9994008.1"/>
    <property type="molecule type" value="Genomic_DNA"/>
</dbReference>
<dbReference type="AlphaFoldDB" id="A0A6H5FVS4"/>
<feature type="region of interest" description="Disordered" evidence="1">
    <location>
        <begin position="45"/>
        <end position="66"/>
    </location>
</feature>
<accession>A0A6H5FVS4</accession>
<evidence type="ECO:0000313" key="3">
    <source>
        <dbReference type="Proteomes" id="UP000479000"/>
    </source>
</evidence>
<feature type="region of interest" description="Disordered" evidence="1">
    <location>
        <begin position="140"/>
        <end position="163"/>
    </location>
</feature>
<evidence type="ECO:0000313" key="2">
    <source>
        <dbReference type="EMBL" id="CAA9994008.1"/>
    </source>
</evidence>
<reference evidence="2 3" key="1">
    <citation type="submission" date="2020-02" db="EMBL/GenBank/DDBJ databases">
        <authorList>
            <person name="Ferguson B K."/>
        </authorList>
    </citation>
    <scope>NUCLEOTIDE SEQUENCE [LARGE SCALE GENOMIC DNA]</scope>
</reference>
<name>A0A6H5FVS4_9HEMI</name>
<proteinExistence type="predicted"/>
<feature type="non-terminal residue" evidence="2">
    <location>
        <position position="1"/>
    </location>
</feature>